<dbReference type="Proteomes" id="UP000252884">
    <property type="component" value="Unassembled WGS sequence"/>
</dbReference>
<dbReference type="Pfam" id="PF12680">
    <property type="entry name" value="SnoaL_2"/>
    <property type="match status" value="1"/>
</dbReference>
<dbReference type="EMBL" id="QPJK01000001">
    <property type="protein sequence ID" value="RCW76335.1"/>
    <property type="molecule type" value="Genomic_DNA"/>
</dbReference>
<dbReference type="AlphaFoldDB" id="A0A368Y8A5"/>
<accession>A0A368Y8A5</accession>
<feature type="domain" description="SnoaL-like" evidence="1">
    <location>
        <begin position="66"/>
        <end position="163"/>
    </location>
</feature>
<comment type="caution">
    <text evidence="2">The sequence shown here is derived from an EMBL/GenBank/DDBJ whole genome shotgun (WGS) entry which is preliminary data.</text>
</comment>
<dbReference type="InterPro" id="IPR006311">
    <property type="entry name" value="TAT_signal"/>
</dbReference>
<reference evidence="2 3" key="1">
    <citation type="submission" date="2018-07" db="EMBL/GenBank/DDBJ databases">
        <title>Genomic Encyclopedia of Type Strains, Phase IV (KMG-IV): sequencing the most valuable type-strain genomes for metagenomic binning, comparative biology and taxonomic classification.</title>
        <authorList>
            <person name="Goeker M."/>
        </authorList>
    </citation>
    <scope>NUCLEOTIDE SEQUENCE [LARGE SCALE GENOMIC DNA]</scope>
    <source>
        <strain evidence="2 3">DSM 21634</strain>
    </source>
</reference>
<dbReference type="InterPro" id="IPR037401">
    <property type="entry name" value="SnoaL-like"/>
</dbReference>
<protein>
    <recommendedName>
        <fullName evidence="1">SnoaL-like domain-containing protein</fullName>
    </recommendedName>
</protein>
<dbReference type="RefSeq" id="WP_114466308.1">
    <property type="nucleotide sequence ID" value="NZ_QPJK01000001.1"/>
</dbReference>
<organism evidence="2 3">
    <name type="scientific">Pseudorhodoferax soli</name>
    <dbReference type="NCBI Taxonomy" id="545864"/>
    <lineage>
        <taxon>Bacteria</taxon>
        <taxon>Pseudomonadati</taxon>
        <taxon>Pseudomonadota</taxon>
        <taxon>Betaproteobacteria</taxon>
        <taxon>Burkholderiales</taxon>
        <taxon>Comamonadaceae</taxon>
    </lineage>
</organism>
<dbReference type="InterPro" id="IPR032710">
    <property type="entry name" value="NTF2-like_dom_sf"/>
</dbReference>
<dbReference type="PROSITE" id="PS51318">
    <property type="entry name" value="TAT"/>
    <property type="match status" value="1"/>
</dbReference>
<evidence type="ECO:0000313" key="3">
    <source>
        <dbReference type="Proteomes" id="UP000252884"/>
    </source>
</evidence>
<sequence>MTISKHKDSNPADRRNFIAAGAAGAAAVVLGENAEAAPAAGSTAATRVVAEFLQNTAPEKIEAATNRLVAEDATYISLNFDNPELKKILPWTGTQKGRQAYITTFTGVAKLWTVEDFKIFDLFGAGDNVAVFGSFTYRSNARGKSFTSPFSVHAKVKNGKIVYFLFMEDTFASSRSFSSGGTWTIKTDANGPEFQV</sequence>
<evidence type="ECO:0000313" key="2">
    <source>
        <dbReference type="EMBL" id="RCW76335.1"/>
    </source>
</evidence>
<dbReference type="OrthoDB" id="1434723at2"/>
<evidence type="ECO:0000259" key="1">
    <source>
        <dbReference type="Pfam" id="PF12680"/>
    </source>
</evidence>
<dbReference type="SUPFAM" id="SSF54427">
    <property type="entry name" value="NTF2-like"/>
    <property type="match status" value="1"/>
</dbReference>
<proteinExistence type="predicted"/>
<name>A0A368Y8A5_9BURK</name>
<keyword evidence="3" id="KW-1185">Reference proteome</keyword>
<dbReference type="Gene3D" id="3.10.450.50">
    <property type="match status" value="1"/>
</dbReference>
<gene>
    <name evidence="2" type="ORF">DES41_101941</name>
</gene>